<proteinExistence type="predicted"/>
<feature type="domain" description="FAD/NAD(P)-binding" evidence="1">
    <location>
        <begin position="2"/>
        <end position="286"/>
    </location>
</feature>
<evidence type="ECO:0000259" key="1">
    <source>
        <dbReference type="Pfam" id="PF07992"/>
    </source>
</evidence>
<evidence type="ECO:0000313" key="3">
    <source>
        <dbReference type="Proteomes" id="UP000596074"/>
    </source>
</evidence>
<protein>
    <submittedName>
        <fullName evidence="2">NAD(P)/FAD-dependent oxidoreductase</fullName>
    </submittedName>
</protein>
<dbReference type="RefSeq" id="WP_228346515.1">
    <property type="nucleotide sequence ID" value="NZ_CP046056.1"/>
</dbReference>
<dbReference type="Pfam" id="PF07992">
    <property type="entry name" value="Pyr_redox_2"/>
    <property type="match status" value="1"/>
</dbReference>
<dbReference type="EMBL" id="CP046056">
    <property type="protein sequence ID" value="QQD23969.1"/>
    <property type="molecule type" value="Genomic_DNA"/>
</dbReference>
<reference evidence="2 3" key="1">
    <citation type="submission" date="2019-11" db="EMBL/GenBank/DDBJ databases">
        <title>Venatorbacter sp. nov. a predator of Campylobacter and other Gram-negative bacteria.</title>
        <authorList>
            <person name="Saeedi A."/>
            <person name="Cummings N.J."/>
            <person name="Connerton I.F."/>
            <person name="Connerton P.L."/>
        </authorList>
    </citation>
    <scope>NUCLEOTIDE SEQUENCE [LARGE SCALE GENOMIC DNA]</scope>
    <source>
        <strain evidence="2">XL5</strain>
    </source>
</reference>
<dbReference type="PANTHER" id="PTHR43755:SF1">
    <property type="entry name" value="FAD-DEPENDENT PYRIDINE NUCLEOTIDE-DISULPHIDE OXIDOREDUCTASE"/>
    <property type="match status" value="1"/>
</dbReference>
<dbReference type="SUPFAM" id="SSF51905">
    <property type="entry name" value="FAD/NAD(P)-binding domain"/>
    <property type="match status" value="2"/>
</dbReference>
<dbReference type="InterPro" id="IPR052541">
    <property type="entry name" value="SQRD"/>
</dbReference>
<evidence type="ECO:0000313" key="2">
    <source>
        <dbReference type="EMBL" id="QQD23969.1"/>
    </source>
</evidence>
<dbReference type="Gene3D" id="3.50.50.100">
    <property type="match status" value="1"/>
</dbReference>
<dbReference type="GO" id="GO:0016491">
    <property type="term" value="F:oxidoreductase activity"/>
    <property type="evidence" value="ECO:0007669"/>
    <property type="project" value="InterPro"/>
</dbReference>
<dbReference type="InterPro" id="IPR036188">
    <property type="entry name" value="FAD/NAD-bd_sf"/>
</dbReference>
<name>A0A9X7YNP6_9GAMM</name>
<gene>
    <name evidence="2" type="ORF">GJQ55_05515</name>
</gene>
<dbReference type="AlphaFoldDB" id="A0A9X7YNP6"/>
<sequence>MNITILGSGFAALTAVKEVRKQAPQAEITVVSPQAELIYLPSLIWLPSGLRKGSDLRIPLPNFFRRQRVQHHAATVQSISADGRTVHTDAGDIANDGLIIASGGRFLKKLPGIEHVITPCEGIKAGEAIRDRLAAMPGGTIAIGFAGNPNEPAAMRGGPMFEFLFGIDTLLRRQGRRQRFELVFFNPALRPAQRLGDTVPEAVLKMMAEKDIRTHLGHKMLGFAADKVLTEGGEISADLILFMPGMTGPAWAAESALPKSPGGLIQADAHCQVEGLPAVYVAGDSGSYPGPDWQAKQAHMADLQAVAAARNLVAELQGQPARETFKHELLCIVDTLSHGMLIKRTEEKSLMLPPLRLLHFAKRFFEYWYLRQYR</sequence>
<dbReference type="Proteomes" id="UP000596074">
    <property type="component" value="Chromosome"/>
</dbReference>
<dbReference type="KEGG" id="vcw:GJQ55_05515"/>
<keyword evidence="3" id="KW-1185">Reference proteome</keyword>
<dbReference type="InterPro" id="IPR023753">
    <property type="entry name" value="FAD/NAD-binding_dom"/>
</dbReference>
<accession>A0A9X7YNP6</accession>
<organism evidence="2 3">
    <name type="scientific">Venatoribacter cucullus</name>
    <dbReference type="NCBI Taxonomy" id="2661630"/>
    <lineage>
        <taxon>Bacteria</taxon>
        <taxon>Pseudomonadati</taxon>
        <taxon>Pseudomonadota</taxon>
        <taxon>Gammaproteobacteria</taxon>
        <taxon>Oceanospirillales</taxon>
        <taxon>Oceanospirillaceae</taxon>
        <taxon>Venatoribacter</taxon>
    </lineage>
</organism>
<dbReference type="PANTHER" id="PTHR43755">
    <property type="match status" value="1"/>
</dbReference>